<name>A0A7S9SSW1_9VIRU</name>
<protein>
    <submittedName>
        <fullName evidence="2">Uncharacterized protein</fullName>
    </submittedName>
</protein>
<organism evidence="2">
    <name type="scientific">Virus NIOZ-UU159</name>
    <dbReference type="NCBI Taxonomy" id="2763270"/>
    <lineage>
        <taxon>Viruses</taxon>
    </lineage>
</organism>
<feature type="compositionally biased region" description="Polar residues" evidence="1">
    <location>
        <begin position="39"/>
        <end position="48"/>
    </location>
</feature>
<feature type="compositionally biased region" description="Basic and acidic residues" evidence="1">
    <location>
        <begin position="11"/>
        <end position="28"/>
    </location>
</feature>
<gene>
    <name evidence="2" type="ORF">NIOZUU159_00073</name>
</gene>
<reference evidence="2" key="1">
    <citation type="submission" date="2020-08" db="EMBL/GenBank/DDBJ databases">
        <title>Bridging the membrane lipid divide: bacteria of the FCB group superphylum have the potential to synthesize archaeal ether lipids.</title>
        <authorList>
            <person name="Villanueva L."/>
            <person name="von Meijenfeldt F.A.B."/>
            <person name="Westbye A.B."/>
            <person name="Yadav S."/>
            <person name="Hopmans E.C."/>
            <person name="Dutilh B.E."/>
            <person name="Sinninghe Damste J.S."/>
        </authorList>
    </citation>
    <scope>NUCLEOTIDE SEQUENCE</scope>
    <source>
        <strain evidence="2">NIOZ-UU159</strain>
    </source>
</reference>
<sequence length="48" mass="5403">MTLFSQLIKLSDNHMPHEGQQKPLDVKTAHNAAIKETGKQSQTKTNKE</sequence>
<dbReference type="EMBL" id="MW030584">
    <property type="protein sequence ID" value="QPI16582.1"/>
    <property type="molecule type" value="Genomic_DNA"/>
</dbReference>
<evidence type="ECO:0000256" key="1">
    <source>
        <dbReference type="SAM" id="MobiDB-lite"/>
    </source>
</evidence>
<feature type="region of interest" description="Disordered" evidence="1">
    <location>
        <begin position="1"/>
        <end position="48"/>
    </location>
</feature>
<accession>A0A7S9SSW1</accession>
<evidence type="ECO:0000313" key="2">
    <source>
        <dbReference type="EMBL" id="QPI16582.1"/>
    </source>
</evidence>
<proteinExistence type="predicted"/>